<feature type="non-terminal residue" evidence="1">
    <location>
        <position position="67"/>
    </location>
</feature>
<reference evidence="1" key="1">
    <citation type="journal article" date="2013" name="BMC Genomics">
        <title>Unscrambling butterfly oogenesis.</title>
        <authorList>
            <person name="Carter J.M."/>
            <person name="Baker S.C."/>
            <person name="Pink R."/>
            <person name="Carter D.R."/>
            <person name="Collins A."/>
            <person name="Tomlin J."/>
            <person name="Gibbs M."/>
            <person name="Breuker C.J."/>
        </authorList>
    </citation>
    <scope>NUCLEOTIDE SEQUENCE</scope>
    <source>
        <tissue evidence="1">Ovary</tissue>
    </source>
</reference>
<dbReference type="AlphaFoldDB" id="S4NW48"/>
<dbReference type="EMBL" id="GAIX01011326">
    <property type="protein sequence ID" value="JAA81234.1"/>
    <property type="molecule type" value="Transcribed_RNA"/>
</dbReference>
<reference evidence="1" key="2">
    <citation type="submission" date="2013-05" db="EMBL/GenBank/DDBJ databases">
        <authorList>
            <person name="Carter J.-M."/>
            <person name="Baker S.C."/>
            <person name="Pink R."/>
            <person name="Carter D.R.F."/>
            <person name="Collins A."/>
            <person name="Tomlin J."/>
            <person name="Gibbs M."/>
            <person name="Breuker C.J."/>
        </authorList>
    </citation>
    <scope>NUCLEOTIDE SEQUENCE</scope>
    <source>
        <tissue evidence="1">Ovary</tissue>
    </source>
</reference>
<proteinExistence type="predicted"/>
<sequence length="67" mass="7605">AKIYSYADDTAIVFTGSSWPDLKMNAEKGTAQVALWMRNNLLTLNTEKTNYICFSIYNSSQPCQDFN</sequence>
<organism evidence="1">
    <name type="scientific">Pararge aegeria</name>
    <name type="common">speckled wood butterfly</name>
    <dbReference type="NCBI Taxonomy" id="116150"/>
    <lineage>
        <taxon>Eukaryota</taxon>
        <taxon>Metazoa</taxon>
        <taxon>Ecdysozoa</taxon>
        <taxon>Arthropoda</taxon>
        <taxon>Hexapoda</taxon>
        <taxon>Insecta</taxon>
        <taxon>Pterygota</taxon>
        <taxon>Neoptera</taxon>
        <taxon>Endopterygota</taxon>
        <taxon>Lepidoptera</taxon>
        <taxon>Glossata</taxon>
        <taxon>Ditrysia</taxon>
        <taxon>Papilionoidea</taxon>
        <taxon>Nymphalidae</taxon>
        <taxon>Satyrinae</taxon>
        <taxon>Satyrini</taxon>
        <taxon>Parargina</taxon>
        <taxon>Pararge</taxon>
    </lineage>
</organism>
<name>S4NW48_9NEOP</name>
<protein>
    <recommendedName>
        <fullName evidence="2">Reverse transcriptase domain-containing protein</fullName>
    </recommendedName>
</protein>
<feature type="non-terminal residue" evidence="1">
    <location>
        <position position="1"/>
    </location>
</feature>
<accession>S4NW48</accession>
<evidence type="ECO:0008006" key="2">
    <source>
        <dbReference type="Google" id="ProtNLM"/>
    </source>
</evidence>
<evidence type="ECO:0000313" key="1">
    <source>
        <dbReference type="EMBL" id="JAA81234.1"/>
    </source>
</evidence>